<dbReference type="OMA" id="ETDMFGH"/>
<dbReference type="EMBL" id="CP037900">
    <property type="protein sequence ID" value="QBP09318.1"/>
    <property type="molecule type" value="Genomic_DNA"/>
</dbReference>
<evidence type="ECO:0000313" key="1">
    <source>
        <dbReference type="EMBL" id="QBP09318.1"/>
    </source>
</evidence>
<dbReference type="Gene3D" id="3.10.129.10">
    <property type="entry name" value="Hotdog Thioesterase"/>
    <property type="match status" value="1"/>
</dbReference>
<sequence>MKHVFTFVMPIRWGDMDAMGHVNNTVYFRYMEQARLEWFASLGRSGKDASGHGPVIINASMTFLKQLRHPGDIECRVYAGKLGRTSFETWTEIIRTDLPDVIWAEGGAKVVWCDYAAEKSVPVPDEIRRLIEA</sequence>
<gene>
    <name evidence="1" type="ORF">DDF84_005855</name>
</gene>
<dbReference type="SUPFAM" id="SSF54637">
    <property type="entry name" value="Thioesterase/thiol ester dehydrase-isomerase"/>
    <property type="match status" value="1"/>
</dbReference>
<dbReference type="PANTHER" id="PTHR31793:SF24">
    <property type="entry name" value="LONG-CHAIN ACYL-COA THIOESTERASE FADM"/>
    <property type="match status" value="1"/>
</dbReference>
<reference evidence="1 2" key="1">
    <citation type="submission" date="2019-03" db="EMBL/GenBank/DDBJ databases">
        <title>Comparative insights into the high quality Complete genome sequence of highly metal resistant Cupriavidus metallidurans strain BS1 isolated from a gold-copper mine.</title>
        <authorList>
            <person name="Mazhar H.S."/>
            <person name="Rensing C."/>
        </authorList>
    </citation>
    <scope>NUCLEOTIDE SEQUENCE [LARGE SCALE GENOMIC DNA]</scope>
    <source>
        <strain evidence="1 2">BS1</strain>
    </source>
</reference>
<dbReference type="AlphaFoldDB" id="A0A132HK82"/>
<dbReference type="PANTHER" id="PTHR31793">
    <property type="entry name" value="4-HYDROXYBENZOYL-COA THIOESTERASE FAMILY MEMBER"/>
    <property type="match status" value="1"/>
</dbReference>
<dbReference type="OrthoDB" id="9799036at2"/>
<dbReference type="InterPro" id="IPR029069">
    <property type="entry name" value="HotDog_dom_sf"/>
</dbReference>
<dbReference type="CDD" id="cd00586">
    <property type="entry name" value="4HBT"/>
    <property type="match status" value="1"/>
</dbReference>
<dbReference type="InterPro" id="IPR050563">
    <property type="entry name" value="4-hydroxybenzoyl-CoA_TE"/>
</dbReference>
<dbReference type="Pfam" id="PF13279">
    <property type="entry name" value="4HBT_2"/>
    <property type="match status" value="1"/>
</dbReference>
<dbReference type="RefSeq" id="WP_011515938.1">
    <property type="nucleotide sequence ID" value="NZ_CP026544.1"/>
</dbReference>
<organism evidence="1 2">
    <name type="scientific">Cupriavidus metallidurans</name>
    <dbReference type="NCBI Taxonomy" id="119219"/>
    <lineage>
        <taxon>Bacteria</taxon>
        <taxon>Pseudomonadati</taxon>
        <taxon>Pseudomonadota</taxon>
        <taxon>Betaproteobacteria</taxon>
        <taxon>Burkholderiales</taxon>
        <taxon>Burkholderiaceae</taxon>
        <taxon>Cupriavidus</taxon>
    </lineage>
</organism>
<dbReference type="Proteomes" id="UP000253772">
    <property type="component" value="Chromosome c1"/>
</dbReference>
<proteinExistence type="predicted"/>
<name>A0A132HK82_9BURK</name>
<protein>
    <submittedName>
        <fullName evidence="1">Acyl-CoA thioesterase</fullName>
    </submittedName>
</protein>
<dbReference type="GO" id="GO:0047617">
    <property type="term" value="F:fatty acyl-CoA hydrolase activity"/>
    <property type="evidence" value="ECO:0007669"/>
    <property type="project" value="TreeGrafter"/>
</dbReference>
<accession>A0A132HK82</accession>
<evidence type="ECO:0000313" key="2">
    <source>
        <dbReference type="Proteomes" id="UP000253772"/>
    </source>
</evidence>